<evidence type="ECO:0000256" key="1">
    <source>
        <dbReference type="SAM" id="Phobius"/>
    </source>
</evidence>
<protein>
    <submittedName>
        <fullName evidence="2">Uncharacterized protein</fullName>
    </submittedName>
</protein>
<dbReference type="RefSeq" id="WP_301198954.1">
    <property type="nucleotide sequence ID" value="NZ_JAPDPI010000013.1"/>
</dbReference>
<dbReference type="Proteomes" id="UP001207408">
    <property type="component" value="Unassembled WGS sequence"/>
</dbReference>
<proteinExistence type="predicted"/>
<keyword evidence="3" id="KW-1185">Reference proteome</keyword>
<feature type="transmembrane region" description="Helical" evidence="1">
    <location>
        <begin position="123"/>
        <end position="142"/>
    </location>
</feature>
<gene>
    <name evidence="2" type="ORF">OM074_08080</name>
</gene>
<sequence length="166" mass="19085">MILIKRENYRIDNYYIDVIKDKMAAETCKTNLSPQLMFKQSFTGITLKTFVGNWTKNGFWISKFRMQLMQLRPDIIAKFKFGDKSENNMLSIRYSIGFSSLFIGLMWITMFALPFSAFGLTGYLIGLAVMIGGYAVLSIIELENLQETIMEKIMSNVAHKSIETNE</sequence>
<reference evidence="2" key="1">
    <citation type="submission" date="2022-10" db="EMBL/GenBank/DDBJ databases">
        <authorList>
            <person name="Yu W.X."/>
        </authorList>
    </citation>
    <scope>NUCLEOTIDE SEQUENCE</scope>
    <source>
        <strain evidence="2">D04</strain>
    </source>
</reference>
<feature type="transmembrane region" description="Helical" evidence="1">
    <location>
        <begin position="94"/>
        <end position="117"/>
    </location>
</feature>
<keyword evidence="1" id="KW-0812">Transmembrane</keyword>
<comment type="caution">
    <text evidence="2">The sequence shown here is derived from an EMBL/GenBank/DDBJ whole genome shotgun (WGS) entry which is preliminary data.</text>
</comment>
<evidence type="ECO:0000313" key="2">
    <source>
        <dbReference type="EMBL" id="MCW3805584.1"/>
    </source>
</evidence>
<keyword evidence="1" id="KW-1133">Transmembrane helix</keyword>
<keyword evidence="1" id="KW-0472">Membrane</keyword>
<accession>A0AAE3SJK8</accession>
<name>A0AAE3SJK8_9BACT</name>
<dbReference type="EMBL" id="JAPDPI010000013">
    <property type="protein sequence ID" value="MCW3805584.1"/>
    <property type="molecule type" value="Genomic_DNA"/>
</dbReference>
<organism evidence="2 3">
    <name type="scientific">Plebeiibacterium marinum</name>
    <dbReference type="NCBI Taxonomy" id="2992111"/>
    <lineage>
        <taxon>Bacteria</taxon>
        <taxon>Pseudomonadati</taxon>
        <taxon>Bacteroidota</taxon>
        <taxon>Bacteroidia</taxon>
        <taxon>Marinilabiliales</taxon>
        <taxon>Marinilabiliaceae</taxon>
        <taxon>Plebeiibacterium</taxon>
    </lineage>
</organism>
<dbReference type="AlphaFoldDB" id="A0AAE3SJK8"/>
<evidence type="ECO:0000313" key="3">
    <source>
        <dbReference type="Proteomes" id="UP001207408"/>
    </source>
</evidence>